<organism evidence="2 3">
    <name type="scientific">Chitinophaga qingshengii</name>
    <dbReference type="NCBI Taxonomy" id="1569794"/>
    <lineage>
        <taxon>Bacteria</taxon>
        <taxon>Pseudomonadati</taxon>
        <taxon>Bacteroidota</taxon>
        <taxon>Chitinophagia</taxon>
        <taxon>Chitinophagales</taxon>
        <taxon>Chitinophagaceae</taxon>
        <taxon>Chitinophaga</taxon>
    </lineage>
</organism>
<gene>
    <name evidence="2" type="ORF">ICL07_15985</name>
</gene>
<evidence type="ECO:0000256" key="1">
    <source>
        <dbReference type="SAM" id="Phobius"/>
    </source>
</evidence>
<name>A0ABR7TQI3_9BACT</name>
<dbReference type="Proteomes" id="UP000659124">
    <property type="component" value="Unassembled WGS sequence"/>
</dbReference>
<keyword evidence="1" id="KW-1133">Transmembrane helix</keyword>
<dbReference type="EMBL" id="JACVFC010000002">
    <property type="protein sequence ID" value="MBC9931885.1"/>
    <property type="molecule type" value="Genomic_DNA"/>
</dbReference>
<sequence length="189" mass="21922">MYSLMPEDFESFIQQHRGAFDEPGPSPRVWDALEKELEGSRKGRVVSMLGKNWFKAAVIAVLLVNAAVLFYFARHKQQQQQDLAVVIPEMQDAKVYYTTRINEKLELINAYPASELGLDSTAKQELQLRNDTYKTLENELKKNPGNERIRGAMVRYYQLKLELLDKILEELHERHAAPTHTKKQYEAEI</sequence>
<keyword evidence="1" id="KW-0472">Membrane</keyword>
<proteinExistence type="predicted"/>
<evidence type="ECO:0008006" key="4">
    <source>
        <dbReference type="Google" id="ProtNLM"/>
    </source>
</evidence>
<accession>A0ABR7TQI3</accession>
<reference evidence="2 3" key="1">
    <citation type="submission" date="2020-09" db="EMBL/GenBank/DDBJ databases">
        <title>Genome sequences of type strains of Chitinophaga qingshengii and Chitinophaga varians.</title>
        <authorList>
            <person name="Kittiwongwattana C."/>
        </authorList>
    </citation>
    <scope>NUCLEOTIDE SEQUENCE [LARGE SCALE GENOMIC DNA]</scope>
    <source>
        <strain evidence="2 3">JCM 30026</strain>
    </source>
</reference>
<feature type="transmembrane region" description="Helical" evidence="1">
    <location>
        <begin position="53"/>
        <end position="73"/>
    </location>
</feature>
<evidence type="ECO:0000313" key="2">
    <source>
        <dbReference type="EMBL" id="MBC9931885.1"/>
    </source>
</evidence>
<comment type="caution">
    <text evidence="2">The sequence shown here is derived from an EMBL/GenBank/DDBJ whole genome shotgun (WGS) entry which is preliminary data.</text>
</comment>
<keyword evidence="1" id="KW-0812">Transmembrane</keyword>
<protein>
    <recommendedName>
        <fullName evidence="4">Anti-sigma factor</fullName>
    </recommendedName>
</protein>
<evidence type="ECO:0000313" key="3">
    <source>
        <dbReference type="Proteomes" id="UP000659124"/>
    </source>
</evidence>
<keyword evidence="3" id="KW-1185">Reference proteome</keyword>
<dbReference type="RefSeq" id="WP_188089030.1">
    <property type="nucleotide sequence ID" value="NZ_JACVFC010000002.1"/>
</dbReference>